<evidence type="ECO:0000256" key="4">
    <source>
        <dbReference type="ARBA" id="ARBA00022912"/>
    </source>
</evidence>
<dbReference type="PANTHER" id="PTHR45682">
    <property type="entry name" value="AGAP008228-PA"/>
    <property type="match status" value="1"/>
</dbReference>
<evidence type="ECO:0000256" key="2">
    <source>
        <dbReference type="ARBA" id="ARBA00013081"/>
    </source>
</evidence>
<feature type="domain" description="Tyrosine-protein phosphatase" evidence="8">
    <location>
        <begin position="86"/>
        <end position="237"/>
    </location>
</feature>
<sequence length="238" mass="26704">MSTAYERNYGSVNLPVRSRFLPTKNNRHSQSGVSSSIPFSSRHDWKAPRFMSSIMARPEKKLCTIEEMLNIITAPSNGYYEIPTDPYNEVFSNIYISDGTTAMCTGLLRRLGITHVLNAAMGSDRSYCLINTNPAFYKPSGIKFHGVEALDLMSFRLDPYFEECADFIADGLASGGKVLVHCRQGISRSATLVLAYLMIKRGMTAQEALRVVRARREIIPNDGFLQQLCDLNERLQCI</sequence>
<dbReference type="InterPro" id="IPR029021">
    <property type="entry name" value="Prot-tyrosine_phosphatase-like"/>
</dbReference>
<dbReference type="InterPro" id="IPR020422">
    <property type="entry name" value="TYR_PHOSPHATASE_DUAL_dom"/>
</dbReference>
<dbReference type="GO" id="GO:0008138">
    <property type="term" value="F:protein tyrosine/serine/threonine phosphatase activity"/>
    <property type="evidence" value="ECO:0007669"/>
    <property type="project" value="InterPro"/>
</dbReference>
<dbReference type="EMBL" id="GGLE01002476">
    <property type="protein sequence ID" value="MBY06602.1"/>
    <property type="molecule type" value="Transcribed_RNA"/>
</dbReference>
<keyword evidence="4" id="KW-0904">Protein phosphatase</keyword>
<dbReference type="GO" id="GO:0005737">
    <property type="term" value="C:cytoplasm"/>
    <property type="evidence" value="ECO:0007669"/>
    <property type="project" value="TreeGrafter"/>
</dbReference>
<dbReference type="SUPFAM" id="SSF52799">
    <property type="entry name" value="(Phosphotyrosine protein) phosphatases II"/>
    <property type="match status" value="1"/>
</dbReference>
<feature type="active site" description="Phosphocysteine intermediate" evidence="7">
    <location>
        <position position="182"/>
    </location>
</feature>
<dbReference type="PROSITE" id="PS00383">
    <property type="entry name" value="TYR_PHOSPHATASE_1"/>
    <property type="match status" value="1"/>
</dbReference>
<evidence type="ECO:0000256" key="5">
    <source>
        <dbReference type="ARBA" id="ARBA00047761"/>
    </source>
</evidence>
<keyword evidence="3" id="KW-0378">Hydrolase</keyword>
<dbReference type="GO" id="GO:0004722">
    <property type="term" value="F:protein serine/threonine phosphatase activity"/>
    <property type="evidence" value="ECO:0007669"/>
    <property type="project" value="UniProtKB-EC"/>
</dbReference>
<evidence type="ECO:0000256" key="7">
    <source>
        <dbReference type="PIRSR" id="PIRSR620405-1"/>
    </source>
</evidence>
<dbReference type="SMART" id="SM00195">
    <property type="entry name" value="DSPc"/>
    <property type="match status" value="1"/>
</dbReference>
<dbReference type="PANTHER" id="PTHR45682:SF1">
    <property type="entry name" value="DUAL SPECIFICITY PROTEIN PHOSPHATASE 3"/>
    <property type="match status" value="1"/>
</dbReference>
<dbReference type="PROSITE" id="PS50054">
    <property type="entry name" value="TYR_PHOSPHATASE_DUAL"/>
    <property type="match status" value="1"/>
</dbReference>
<dbReference type="GeneID" id="135390585"/>
<comment type="similarity">
    <text evidence="1">Belongs to the protein-tyrosine phosphatase family. Non-receptor class dual specificity subfamily.</text>
</comment>
<dbReference type="PRINTS" id="PR01908">
    <property type="entry name" value="ADSPHPHTASE"/>
</dbReference>
<dbReference type="PRINTS" id="PR01909">
    <property type="entry name" value="ADSPHPHTASEA"/>
</dbReference>
<comment type="catalytic activity">
    <reaction evidence="6">
        <text>O-phospho-L-threonyl-[protein] + H2O = L-threonyl-[protein] + phosphate</text>
        <dbReference type="Rhea" id="RHEA:47004"/>
        <dbReference type="Rhea" id="RHEA-COMP:11060"/>
        <dbReference type="Rhea" id="RHEA-COMP:11605"/>
        <dbReference type="ChEBI" id="CHEBI:15377"/>
        <dbReference type="ChEBI" id="CHEBI:30013"/>
        <dbReference type="ChEBI" id="CHEBI:43474"/>
        <dbReference type="ChEBI" id="CHEBI:61977"/>
        <dbReference type="EC" id="3.1.3.16"/>
    </reaction>
</comment>
<comment type="catalytic activity">
    <reaction evidence="5">
        <text>O-phospho-L-seryl-[protein] + H2O = L-seryl-[protein] + phosphate</text>
        <dbReference type="Rhea" id="RHEA:20629"/>
        <dbReference type="Rhea" id="RHEA-COMP:9863"/>
        <dbReference type="Rhea" id="RHEA-COMP:11604"/>
        <dbReference type="ChEBI" id="CHEBI:15377"/>
        <dbReference type="ChEBI" id="CHEBI:29999"/>
        <dbReference type="ChEBI" id="CHEBI:43474"/>
        <dbReference type="ChEBI" id="CHEBI:83421"/>
        <dbReference type="EC" id="3.1.3.16"/>
    </reaction>
</comment>
<evidence type="ECO:0000259" key="8">
    <source>
        <dbReference type="PROSITE" id="PS50054"/>
    </source>
</evidence>
<dbReference type="RefSeq" id="XP_064476397.1">
    <property type="nucleotide sequence ID" value="XM_064620327.1"/>
</dbReference>
<dbReference type="InterPro" id="IPR020405">
    <property type="entry name" value="Atypical_DUSP_subfamA"/>
</dbReference>
<dbReference type="InterPro" id="IPR016130">
    <property type="entry name" value="Tyr_Pase_AS"/>
</dbReference>
<dbReference type="EC" id="3.1.3.16" evidence="2"/>
<dbReference type="InterPro" id="IPR000340">
    <property type="entry name" value="Dual-sp_phosphatase_cat-dom"/>
</dbReference>
<protein>
    <recommendedName>
        <fullName evidence="2">protein-serine/threonine phosphatase</fullName>
        <ecNumber evidence="2">3.1.3.16</ecNumber>
    </recommendedName>
</protein>
<dbReference type="GO" id="GO:0033549">
    <property type="term" value="F:MAP kinase phosphatase activity"/>
    <property type="evidence" value="ECO:0007669"/>
    <property type="project" value="TreeGrafter"/>
</dbReference>
<evidence type="ECO:0000256" key="6">
    <source>
        <dbReference type="ARBA" id="ARBA00048336"/>
    </source>
</evidence>
<name>A0A2R5LAT6_9ACAR</name>
<dbReference type="Gene3D" id="3.90.190.10">
    <property type="entry name" value="Protein tyrosine phosphatase superfamily"/>
    <property type="match status" value="1"/>
</dbReference>
<dbReference type="PROSITE" id="PS50056">
    <property type="entry name" value="TYR_PHOSPHATASE_2"/>
    <property type="match status" value="1"/>
</dbReference>
<evidence type="ECO:0000313" key="10">
    <source>
        <dbReference type="EMBL" id="MBY06602.1"/>
    </source>
</evidence>
<evidence type="ECO:0000256" key="1">
    <source>
        <dbReference type="ARBA" id="ARBA00008601"/>
    </source>
</evidence>
<proteinExistence type="inferred from homology"/>
<dbReference type="InterPro" id="IPR000387">
    <property type="entry name" value="Tyr_Pase_dom"/>
</dbReference>
<dbReference type="AlphaFoldDB" id="A0A2R5LAT6"/>
<dbReference type="RefSeq" id="XP_064476398.1">
    <property type="nucleotide sequence ID" value="XM_064620328.1"/>
</dbReference>
<dbReference type="GO" id="GO:0043409">
    <property type="term" value="P:negative regulation of MAPK cascade"/>
    <property type="evidence" value="ECO:0007669"/>
    <property type="project" value="TreeGrafter"/>
</dbReference>
<dbReference type="KEGG" id="oti:135390585"/>
<accession>A0A2R5LAT6</accession>
<dbReference type="CDD" id="cd14515">
    <property type="entry name" value="DUSP3-like"/>
    <property type="match status" value="1"/>
</dbReference>
<evidence type="ECO:0000256" key="3">
    <source>
        <dbReference type="ARBA" id="ARBA00022801"/>
    </source>
</evidence>
<reference evidence="10" key="1">
    <citation type="submission" date="2018-03" db="EMBL/GenBank/DDBJ databases">
        <title>The relapsing fever spirochete Borrelia turicatae persists in the highly oxidative environment of its soft-bodied tick vector.</title>
        <authorList>
            <person name="Bourret T.J."/>
            <person name="Boyle W.K."/>
            <person name="Valenzuela J.G."/>
            <person name="Oliveira F."/>
            <person name="Lopez J.E."/>
        </authorList>
    </citation>
    <scope>NUCLEOTIDE SEQUENCE</scope>
    <source>
        <strain evidence="10">Kansas strain/isolate</strain>
        <tissue evidence="10">Salivary glands</tissue>
    </source>
</reference>
<evidence type="ECO:0000259" key="9">
    <source>
        <dbReference type="PROSITE" id="PS50056"/>
    </source>
</evidence>
<feature type="domain" description="Tyrosine specific protein phosphatases" evidence="9">
    <location>
        <begin position="158"/>
        <end position="216"/>
    </location>
</feature>
<organism evidence="10">
    <name type="scientific">Ornithodoros turicata</name>
    <dbReference type="NCBI Taxonomy" id="34597"/>
    <lineage>
        <taxon>Eukaryota</taxon>
        <taxon>Metazoa</taxon>
        <taxon>Ecdysozoa</taxon>
        <taxon>Arthropoda</taxon>
        <taxon>Chelicerata</taxon>
        <taxon>Arachnida</taxon>
        <taxon>Acari</taxon>
        <taxon>Parasitiformes</taxon>
        <taxon>Ixodida</taxon>
        <taxon>Ixodoidea</taxon>
        <taxon>Argasidae</taxon>
        <taxon>Ornithodorinae</taxon>
        <taxon>Ornithodoros</taxon>
    </lineage>
</organism>
<dbReference type="Pfam" id="PF00782">
    <property type="entry name" value="DSPc"/>
    <property type="match status" value="1"/>
</dbReference>